<dbReference type="Proteomes" id="UP000694925">
    <property type="component" value="Unplaced"/>
</dbReference>
<dbReference type="InterPro" id="IPR021109">
    <property type="entry name" value="Peptidase_aspartic_dom_sf"/>
</dbReference>
<dbReference type="RefSeq" id="XP_017886938.1">
    <property type="nucleotide sequence ID" value="XM_018031449.1"/>
</dbReference>
<sequence length="1147" mass="129583">MSTPKKDILGGMHLDVFILAHLERSNRIGNIKTNMKKKLKSEYTVDYVRAQLDILEKEWDGVQNRHACIIASTTPEQREKLSYFKAKHMDDFERVFHETAGYIYEQIRALERQEAQEARASSGEYAGQGHASYRASVRLPKLDLPRFRGNHPDWPAFSDLFSSAVTNNPTLSDAQRLQYLKAALEGDALRTVSTLELTNENFSIAWATLEKRYNNPRLIQTSWFKKVFHLKPVKHDNIDSITQITIGLQQALDALPKLGVPVDQVGPFLVFYISSQFDQELLAEWEQTFDDARKFPAFNEMMCFLENKVSAILAAKDMHNKPNSSKSEKKKVRSHATNVETRARESTSNCSFCQKQHRITDCNEFRQRDAEGRYFWIRANKMCTRCLSEGHTLPSCRSRIVCDKCGASHHTLLHYERKTRPLKGKQDTPRRVDRGGKKEHRNAPNSRREPQAASSKQPVSMHCDKTADQSKGINSVLLATALIRVYGPNGKSSYARALLDQGSEMSFISADLANELCLKKRRTPATVSGLGGGRTAFIKNSAEVGIGDRRGQTPVLTANAMIVKRITSYTPPRIQADILSQYKGLELADPHLCADTTIDILLGADVYARILTGGLRRINDDLPIAQETAFGWILSGPVQGASPSKLISSLHCNVLESLDNAIRKFWEIEAVPIIAHKTLEEAECEEHFKRTVTRNEEGRFVVRLPFKKPHAEQALGDSLRIALSALTRLRRKLDANTALLQSYSDFLSEYESLNHMTRLRSIDSSRTYIPHRAVVREESVTTKLRVVFNASSASAGGSSLNEILHVGPKLQRDITAILTNWRLYQYVMVADIEKMFRQILVAPEDRKFQCIVWRSPEDERLTAFELNTVTYGTACAPYLSMRTLLELARQDGSKYPLAVPVMENDVYVDDVFLSAPDKTRLEELRVQVCSLLQGGGFNLRKWAGNSEDLLRNIPQSEHSHAVDLTLFSDSELKVLGLRWIPSGDYFFFNLQRFTPTATTITKRTLFSEIAKLFDPLGWLSPVVIRAKILMQAQWLQKLLWDQQVSAETHRTWNTFCEDWAKLNELKIPRWVKIGEDVESVELHGFCDASLAAYSATAYLRVIAADSSVHTSLLMAKTRVAPIKTLTVPVLELNGALLLSELLSHIQS</sequence>
<reference evidence="3" key="1">
    <citation type="submission" date="2025-08" db="UniProtKB">
        <authorList>
            <consortium name="RefSeq"/>
        </authorList>
    </citation>
    <scope>IDENTIFICATION</scope>
    <source>
        <tissue evidence="3">Whole body</tissue>
    </source>
</reference>
<feature type="compositionally biased region" description="Basic and acidic residues" evidence="1">
    <location>
        <begin position="416"/>
        <end position="436"/>
    </location>
</feature>
<evidence type="ECO:0000313" key="2">
    <source>
        <dbReference type="Proteomes" id="UP000694925"/>
    </source>
</evidence>
<dbReference type="InterPro" id="IPR005312">
    <property type="entry name" value="DUF1759"/>
</dbReference>
<dbReference type="GO" id="GO:0071897">
    <property type="term" value="P:DNA biosynthetic process"/>
    <property type="evidence" value="ECO:0007669"/>
    <property type="project" value="UniProtKB-ARBA"/>
</dbReference>
<evidence type="ECO:0000256" key="1">
    <source>
        <dbReference type="SAM" id="MobiDB-lite"/>
    </source>
</evidence>
<protein>
    <submittedName>
        <fullName evidence="3">Uncharacterized protein LOC108629073</fullName>
    </submittedName>
</protein>
<name>A0AAJ7NBZ7_9HYME</name>
<dbReference type="Pfam" id="PF05380">
    <property type="entry name" value="Peptidase_A17"/>
    <property type="match status" value="1"/>
</dbReference>
<dbReference type="PANTHER" id="PTHR47331">
    <property type="entry name" value="PHD-TYPE DOMAIN-CONTAINING PROTEIN"/>
    <property type="match status" value="1"/>
</dbReference>
<dbReference type="SUPFAM" id="SSF56672">
    <property type="entry name" value="DNA/RNA polymerases"/>
    <property type="match status" value="1"/>
</dbReference>
<proteinExistence type="predicted"/>
<gene>
    <name evidence="3" type="primary">LOC108629073</name>
</gene>
<accession>A0AAJ7NBZ7</accession>
<dbReference type="Pfam" id="PF03564">
    <property type="entry name" value="DUF1759"/>
    <property type="match status" value="1"/>
</dbReference>
<dbReference type="InterPro" id="IPR043502">
    <property type="entry name" value="DNA/RNA_pol_sf"/>
</dbReference>
<dbReference type="PANTHER" id="PTHR47331:SF5">
    <property type="entry name" value="RIBONUCLEASE H"/>
    <property type="match status" value="1"/>
</dbReference>
<evidence type="ECO:0000313" key="3">
    <source>
        <dbReference type="RefSeq" id="XP_017886938.1"/>
    </source>
</evidence>
<dbReference type="GeneID" id="108629073"/>
<feature type="region of interest" description="Disordered" evidence="1">
    <location>
        <begin position="319"/>
        <end position="340"/>
    </location>
</feature>
<dbReference type="InterPro" id="IPR008042">
    <property type="entry name" value="Retrotrans_Pao"/>
</dbReference>
<dbReference type="AlphaFoldDB" id="A0AAJ7NBZ7"/>
<organism evidence="2 3">
    <name type="scientific">Ceratina calcarata</name>
    <dbReference type="NCBI Taxonomy" id="156304"/>
    <lineage>
        <taxon>Eukaryota</taxon>
        <taxon>Metazoa</taxon>
        <taxon>Ecdysozoa</taxon>
        <taxon>Arthropoda</taxon>
        <taxon>Hexapoda</taxon>
        <taxon>Insecta</taxon>
        <taxon>Pterygota</taxon>
        <taxon>Neoptera</taxon>
        <taxon>Endopterygota</taxon>
        <taxon>Hymenoptera</taxon>
        <taxon>Apocrita</taxon>
        <taxon>Aculeata</taxon>
        <taxon>Apoidea</taxon>
        <taxon>Anthophila</taxon>
        <taxon>Apidae</taxon>
        <taxon>Ceratina</taxon>
        <taxon>Zadontomerus</taxon>
    </lineage>
</organism>
<keyword evidence="2" id="KW-1185">Reference proteome</keyword>
<dbReference type="KEGG" id="ccal:108629073"/>
<feature type="region of interest" description="Disordered" evidence="1">
    <location>
        <begin position="416"/>
        <end position="466"/>
    </location>
</feature>
<dbReference type="Gene3D" id="2.40.70.10">
    <property type="entry name" value="Acid Proteases"/>
    <property type="match status" value="1"/>
</dbReference>